<dbReference type="RefSeq" id="WP_348268068.1">
    <property type="nucleotide sequence ID" value="NZ_CP121194.1"/>
</dbReference>
<dbReference type="PANTHER" id="PTHR46796">
    <property type="entry name" value="HTH-TYPE TRANSCRIPTIONAL ACTIVATOR RHAS-RELATED"/>
    <property type="match status" value="1"/>
</dbReference>
<evidence type="ECO:0000313" key="5">
    <source>
        <dbReference type="EMBL" id="XBH10562.1"/>
    </source>
</evidence>
<dbReference type="EMBL" id="CP121195">
    <property type="protein sequence ID" value="XBH13991.1"/>
    <property type="molecule type" value="Genomic_DNA"/>
</dbReference>
<dbReference type="PANTHER" id="PTHR46796:SF6">
    <property type="entry name" value="ARAC SUBFAMILY"/>
    <property type="match status" value="1"/>
</dbReference>
<protein>
    <submittedName>
        <fullName evidence="6">AraC family transcriptional regulator</fullName>
    </submittedName>
</protein>
<dbReference type="GO" id="GO:0003700">
    <property type="term" value="F:DNA-binding transcription factor activity"/>
    <property type="evidence" value="ECO:0007669"/>
    <property type="project" value="InterPro"/>
</dbReference>
<dbReference type="InterPro" id="IPR018060">
    <property type="entry name" value="HTH_AraC"/>
</dbReference>
<gene>
    <name evidence="5" type="ORF">P4G45_02210</name>
    <name evidence="6" type="ORF">P8936_02175</name>
</gene>
<accession>A0AAU7D9C9</accession>
<dbReference type="PROSITE" id="PS01124">
    <property type="entry name" value="HTH_ARAC_FAMILY_2"/>
    <property type="match status" value="1"/>
</dbReference>
<dbReference type="Gene3D" id="1.10.10.60">
    <property type="entry name" value="Homeodomain-like"/>
    <property type="match status" value="2"/>
</dbReference>
<dbReference type="KEGG" id="epl:P4G45_02210"/>
<dbReference type="SMART" id="SM00342">
    <property type="entry name" value="HTH_ARAC"/>
    <property type="match status" value="1"/>
</dbReference>
<organism evidence="6">
    <name type="scientific">Edaphobacter paludis</name>
    <dbReference type="NCBI Taxonomy" id="3035702"/>
    <lineage>
        <taxon>Bacteria</taxon>
        <taxon>Pseudomonadati</taxon>
        <taxon>Acidobacteriota</taxon>
        <taxon>Terriglobia</taxon>
        <taxon>Terriglobales</taxon>
        <taxon>Acidobacteriaceae</taxon>
        <taxon>Edaphobacter</taxon>
    </lineage>
</organism>
<evidence type="ECO:0000256" key="2">
    <source>
        <dbReference type="ARBA" id="ARBA00023125"/>
    </source>
</evidence>
<dbReference type="Pfam" id="PF12833">
    <property type="entry name" value="HTH_18"/>
    <property type="match status" value="1"/>
</dbReference>
<keyword evidence="2" id="KW-0238">DNA-binding</keyword>
<dbReference type="SUPFAM" id="SSF51182">
    <property type="entry name" value="RmlC-like cupins"/>
    <property type="match status" value="1"/>
</dbReference>
<dbReference type="AlphaFoldDB" id="A0AAU7D9C9"/>
<evidence type="ECO:0000256" key="1">
    <source>
        <dbReference type="ARBA" id="ARBA00023015"/>
    </source>
</evidence>
<dbReference type="SUPFAM" id="SSF46689">
    <property type="entry name" value="Homeodomain-like"/>
    <property type="match status" value="2"/>
</dbReference>
<name>A0AAU7D9C9_9BACT</name>
<dbReference type="GO" id="GO:0043565">
    <property type="term" value="F:sequence-specific DNA binding"/>
    <property type="evidence" value="ECO:0007669"/>
    <property type="project" value="InterPro"/>
</dbReference>
<keyword evidence="1" id="KW-0805">Transcription regulation</keyword>
<dbReference type="InterPro" id="IPR050204">
    <property type="entry name" value="AraC_XylS_family_regulators"/>
</dbReference>
<evidence type="ECO:0000259" key="4">
    <source>
        <dbReference type="PROSITE" id="PS01124"/>
    </source>
</evidence>
<accession>A0AAU7D092</accession>
<dbReference type="EMBL" id="CP121194">
    <property type="protein sequence ID" value="XBH10562.1"/>
    <property type="molecule type" value="Genomic_DNA"/>
</dbReference>
<sequence length="285" mass="32336">MPLLGDKEKQSLGEQPWKDLLLERHLVQPSEIPEHEHPDLCLHLQLSGNADFEWWSAKRNAVSRTEPGSMILIPAGTRDRLRWKGSSERLILSVDQHSLASFAQDMDSEYIPEFRAGWSFRDQGLRQILSEMGKQARDHWPLGGLYADLLTVGLKTRLIQNHAVNPATRPTLKGGLGMPRLKRTMEFINANLGEDVRLDTIAKELGVSSSHFAHEFRNSTGQTPYQYLLEQRMAKAKHLLLTTKLPVQVVGGLVGFSSPVNFVRAFRQRLRTTPETWRKSDDAIK</sequence>
<feature type="domain" description="HTH araC/xylS-type" evidence="4">
    <location>
        <begin position="182"/>
        <end position="280"/>
    </location>
</feature>
<dbReference type="InterPro" id="IPR011051">
    <property type="entry name" value="RmlC_Cupin_sf"/>
</dbReference>
<reference evidence="6" key="1">
    <citation type="submission" date="2023-03" db="EMBL/GenBank/DDBJ databases">
        <title>Edaphobacter sp.</title>
        <authorList>
            <person name="Huber K.J."/>
            <person name="Papendorf J."/>
            <person name="Pilke C."/>
            <person name="Bunk B."/>
            <person name="Sproeer C."/>
            <person name="Pester M."/>
        </authorList>
    </citation>
    <scope>NUCLEOTIDE SEQUENCE</scope>
    <source>
        <strain evidence="5">DSM 109919</strain>
        <strain evidence="6">DSM 109920</strain>
    </source>
</reference>
<keyword evidence="3" id="KW-0804">Transcription</keyword>
<proteinExistence type="predicted"/>
<evidence type="ECO:0000256" key="3">
    <source>
        <dbReference type="ARBA" id="ARBA00023163"/>
    </source>
</evidence>
<dbReference type="InterPro" id="IPR009057">
    <property type="entry name" value="Homeodomain-like_sf"/>
</dbReference>
<evidence type="ECO:0000313" key="6">
    <source>
        <dbReference type="EMBL" id="XBH13991.1"/>
    </source>
</evidence>